<dbReference type="EMBL" id="CM040990">
    <property type="protein sequence ID" value="MCJ8741749.1"/>
    <property type="molecule type" value="Genomic_DNA"/>
</dbReference>
<accession>A0ACC5Z1I1</accession>
<organism evidence="1 2">
    <name type="scientific">Pangasius djambal</name>
    <dbReference type="NCBI Taxonomy" id="1691987"/>
    <lineage>
        <taxon>Eukaryota</taxon>
        <taxon>Metazoa</taxon>
        <taxon>Chordata</taxon>
        <taxon>Craniata</taxon>
        <taxon>Vertebrata</taxon>
        <taxon>Euteleostomi</taxon>
        <taxon>Actinopterygii</taxon>
        <taxon>Neopterygii</taxon>
        <taxon>Teleostei</taxon>
        <taxon>Ostariophysi</taxon>
        <taxon>Siluriformes</taxon>
        <taxon>Pangasiidae</taxon>
        <taxon>Pangasius</taxon>
    </lineage>
</organism>
<dbReference type="Proteomes" id="UP000830395">
    <property type="component" value="Chromosome 16"/>
</dbReference>
<evidence type="ECO:0000313" key="2">
    <source>
        <dbReference type="Proteomes" id="UP000830395"/>
    </source>
</evidence>
<protein>
    <submittedName>
        <fullName evidence="1">Uncharacterized protein</fullName>
    </submittedName>
</protein>
<sequence length="93" mass="11285">MIFLILTLYSSRAKLILSNEPRCTWARPKKKKKKQFSRPITHQQLLLNVFIYLCSSERLNTYRLQMNRLQFITKIKHTFYHMYTKVCINIHPP</sequence>
<name>A0ACC5Z1I1_9TELE</name>
<proteinExistence type="predicted"/>
<keyword evidence="2" id="KW-1185">Reference proteome</keyword>
<gene>
    <name evidence="1" type="ORF">PDJAM_G00074220</name>
</gene>
<comment type="caution">
    <text evidence="1">The sequence shown here is derived from an EMBL/GenBank/DDBJ whole genome shotgun (WGS) entry which is preliminary data.</text>
</comment>
<evidence type="ECO:0000313" key="1">
    <source>
        <dbReference type="EMBL" id="MCJ8741749.1"/>
    </source>
</evidence>
<reference evidence="1" key="1">
    <citation type="submission" date="2020-02" db="EMBL/GenBank/DDBJ databases">
        <title>Genome sequencing of the panga catfish, Pangasius djambal.</title>
        <authorList>
            <person name="Wen M."/>
            <person name="Zahm M."/>
            <person name="Roques C."/>
            <person name="Cabau C."/>
            <person name="Klopp C."/>
            <person name="Donnadieu C."/>
            <person name="Jouanno E."/>
            <person name="Avarre J.-C."/>
            <person name="Campet M."/>
            <person name="Ha T."/>
            <person name="Dugue R."/>
            <person name="Lampietro C."/>
            <person name="Louis A."/>
            <person name="Herpin A."/>
            <person name="Echchiki A."/>
            <person name="Berthelot C."/>
            <person name="Parey E."/>
            <person name="Roest-Crollius H."/>
            <person name="Braasch I."/>
            <person name="Postlethwait J.H."/>
            <person name="Bobe J."/>
            <person name="Montfort J."/>
            <person name="Bouchez O."/>
            <person name="Begum T."/>
            <person name="Schartl M."/>
            <person name="Gustiano R."/>
            <person name="Guiguen Y."/>
        </authorList>
    </citation>
    <scope>NUCLEOTIDE SEQUENCE</scope>
    <source>
        <strain evidence="1">Pdj_M5554</strain>
    </source>
</reference>